<gene>
    <name evidence="1" type="ORF">FHS11_003977</name>
</gene>
<reference evidence="1" key="1">
    <citation type="submission" date="2020-08" db="EMBL/GenBank/DDBJ databases">
        <title>Genomic Encyclopedia of Type Strains, Phase III (KMG-III): the genomes of soil and plant-associated and newly described type strains.</title>
        <authorList>
            <person name="Whitman W."/>
        </authorList>
    </citation>
    <scope>NUCLEOTIDE SEQUENCE [LARGE SCALE GENOMIC DNA]</scope>
    <source>
        <strain evidence="1">CECT 8628</strain>
    </source>
</reference>
<keyword evidence="2" id="KW-1185">Reference proteome</keyword>
<dbReference type="InterPro" id="IPR037066">
    <property type="entry name" value="Plug_dom_sf"/>
</dbReference>
<evidence type="ECO:0008006" key="3">
    <source>
        <dbReference type="Google" id="ProtNLM"/>
    </source>
</evidence>
<dbReference type="Gene3D" id="2.60.40.1930">
    <property type="match status" value="1"/>
</dbReference>
<dbReference type="RefSeq" id="WP_183476191.1">
    <property type="nucleotide sequence ID" value="NZ_JACHWX010000014.1"/>
</dbReference>
<organism evidence="1 2">
    <name type="scientific">Mucilaginibacter gotjawali</name>
    <dbReference type="NCBI Taxonomy" id="1550579"/>
    <lineage>
        <taxon>Bacteria</taxon>
        <taxon>Pseudomonadati</taxon>
        <taxon>Bacteroidota</taxon>
        <taxon>Sphingobacteriia</taxon>
        <taxon>Sphingobacteriales</taxon>
        <taxon>Sphingobacteriaceae</taxon>
        <taxon>Mucilaginibacter</taxon>
    </lineage>
</organism>
<dbReference type="EMBL" id="JACHWX010000014">
    <property type="protein sequence ID" value="MBB3057538.1"/>
    <property type="molecule type" value="Genomic_DNA"/>
</dbReference>
<evidence type="ECO:0000313" key="2">
    <source>
        <dbReference type="Proteomes" id="UP000539265"/>
    </source>
</evidence>
<dbReference type="SUPFAM" id="SSF56935">
    <property type="entry name" value="Porins"/>
    <property type="match status" value="1"/>
</dbReference>
<protein>
    <recommendedName>
        <fullName evidence="3">TonB-dependent Receptor Plug Domain protein</fullName>
    </recommendedName>
</protein>
<dbReference type="Gene3D" id="2.170.130.10">
    <property type="entry name" value="TonB-dependent receptor, plug domain"/>
    <property type="match status" value="1"/>
</dbReference>
<name>A0A839SJB4_9SPHI</name>
<proteinExistence type="predicted"/>
<dbReference type="Proteomes" id="UP000539265">
    <property type="component" value="Unassembled WGS sequence"/>
</dbReference>
<accession>A0A839SJB4</accession>
<dbReference type="SUPFAM" id="SSF49464">
    <property type="entry name" value="Carboxypeptidase regulatory domain-like"/>
    <property type="match status" value="1"/>
</dbReference>
<evidence type="ECO:0000313" key="1">
    <source>
        <dbReference type="EMBL" id="MBB3057538.1"/>
    </source>
</evidence>
<sequence length="820" mass="90097">MPYKTYIILAVIIRLCLLNYQTYAQTDTSFLTQAHTLLEKQSAAFPVEKVYLQTDKSNYDLFDTVWYKAYTVIGKNHQLSALSGVLYTELINVKDSVVSRQILHLISGAAWGDVVLTGSIKQGDYRLRAYTNWMRNAGPEYFFLKKIHIGGYDAPPVVKQIALANPDVQFFPEGGELVNGLRGKVAVKSIAPNGMGRDINGTIVDNEGNVIVDFATQHLGMGAFAFTPQSGKTYLARIKTGIGETAFEVDLPKAKAAGFTMGINNSRPDSIFLKVAANEALFQQKQHSAFYVIAQSGGNIYYTAQSTLEDQVFTAAIDKKRFPTGIVQFTLFAGDGEPLNERSAFIENNDTLQLKIDNPVKTFAPGQKVTLNLDVKNPAGQPVMGAFSAAVTNESMLLGDEASDLEIFSSLLLTSDLKGYVEKPGYYFTNTNDQTRADLDVLLLTQGYQRFEWKPIWSNTPAQIAYQPETTLDLAGSIKTYAGKPVPYAKISLIAAKDNYITDTVTNAEGNFIFKNPELPDSARVLLSAKKTNNNNNVNISINKPGYAPVIKEKQAIYINTITAELPAMVKPDSIQKRRQQIADLRSRRMLKEVTVKGHTVFKRVEPDLSNSTNLNGAGHADQIIMSEDLIGCVKLSDCLTFTLRGGISIRNGKAINPHTHGMHQSPIMAVSIDGAISNNVNLDDIDPNIVHSVEVLSSVSTYSVYGYDIGGGVLVITTKHGGKDYATTEPAPGNLTYIYNGFYKAHEFYSPKYDSPQSKSLAADLRGTIFWSPDIITGNDGKTTLNYYNGGTKGTYRVVIEGINDDGNLGRLVYRYKVE</sequence>
<dbReference type="AlphaFoldDB" id="A0A839SJB4"/>
<dbReference type="InterPro" id="IPR008969">
    <property type="entry name" value="CarboxyPept-like_regulatory"/>
</dbReference>
<comment type="caution">
    <text evidence="1">The sequence shown here is derived from an EMBL/GenBank/DDBJ whole genome shotgun (WGS) entry which is preliminary data.</text>
</comment>